<dbReference type="EMBL" id="JBHMDO010000015">
    <property type="protein sequence ID" value="MFB9325900.1"/>
    <property type="molecule type" value="Genomic_DNA"/>
</dbReference>
<dbReference type="InterPro" id="IPR014867">
    <property type="entry name" value="Spore_coat_CotH_CotH2/3/7"/>
</dbReference>
<dbReference type="PROSITE" id="PS51257">
    <property type="entry name" value="PROKAR_LIPOPROTEIN"/>
    <property type="match status" value="1"/>
</dbReference>
<proteinExistence type="predicted"/>
<reference evidence="2 3" key="1">
    <citation type="submission" date="2024-09" db="EMBL/GenBank/DDBJ databases">
        <authorList>
            <person name="Sun Q."/>
            <person name="Mori K."/>
        </authorList>
    </citation>
    <scope>NUCLEOTIDE SEQUENCE [LARGE SCALE GENOMIC DNA]</scope>
    <source>
        <strain evidence="2 3">TISTR 2452</strain>
    </source>
</reference>
<dbReference type="Pfam" id="PF08757">
    <property type="entry name" value="CotH"/>
    <property type="match status" value="1"/>
</dbReference>
<evidence type="ECO:0000313" key="3">
    <source>
        <dbReference type="Proteomes" id="UP001589747"/>
    </source>
</evidence>
<feature type="chain" id="PRO_5045494409" evidence="1">
    <location>
        <begin position="28"/>
        <end position="574"/>
    </location>
</feature>
<comment type="caution">
    <text evidence="2">The sequence shown here is derived from an EMBL/GenBank/DDBJ whole genome shotgun (WGS) entry which is preliminary data.</text>
</comment>
<name>A0ABV5KL04_9BACL</name>
<keyword evidence="2" id="KW-0808">Transferase</keyword>
<gene>
    <name evidence="2" type="ORF">ACFFSY_08160</name>
</gene>
<evidence type="ECO:0000256" key="1">
    <source>
        <dbReference type="SAM" id="SignalP"/>
    </source>
</evidence>
<dbReference type="GO" id="GO:0016301">
    <property type="term" value="F:kinase activity"/>
    <property type="evidence" value="ECO:0007669"/>
    <property type="project" value="UniProtKB-KW"/>
</dbReference>
<dbReference type="Proteomes" id="UP001589747">
    <property type="component" value="Unassembled WGS sequence"/>
</dbReference>
<sequence>MNIRKKGIIACCTGALLVGLMSGCATTETEEAANASVETPDSKIELAAAYSTKLVEDRSVYADDQPGTVVDFYITVSDTNLTAEHPITWKQLNSINSKAENTEDKTMEVILQEGDDNGAKSGSFGYGATHPNAEISLRGNSSIRADQKAYKLKLYDQAGLWRGQTTVNLIKHAYDFTRMRNKLSFDLFRQVPDFTSLRTQFVHLHVKDLTSSIAGYQDYGLYTQIEQPNKKFLKSHGLDPNGHLYKATNFEFLRYPDALKAKDDPEYNDAKFQSIMEVKGNEDNTKLLAMLDDVNNLSLDINDVFDRYFDRDNFLTWMSINILTDDIDTNTQNFYLYSPLNSEKWFFLPWDYDGAWGYNEFEGIDDGGRAKWQRGIANYWGSKLQNRFFKDPANVQQLLAKMEEVKTYFSPEKTTALIDLYKPIVNQYVRRVPDLTTLHYPYAKWNNEVDRMKQLPVVNEQNFLKALENPMPFFLGEPELKDGKWEFRWDASYDLQGDDLTYTFMLAKEPSFARPIVKKENYQWNSISVDKLAKGHYFLKVLSKDSKGNDVTAFDMYQDVDGEEFFGVKDFYVD</sequence>
<dbReference type="PANTHER" id="PTHR40050">
    <property type="entry name" value="INNER SPORE COAT PROTEIN H"/>
    <property type="match status" value="1"/>
</dbReference>
<feature type="signal peptide" evidence="1">
    <location>
        <begin position="1"/>
        <end position="27"/>
    </location>
</feature>
<dbReference type="RefSeq" id="WP_377492611.1">
    <property type="nucleotide sequence ID" value="NZ_JBHMDO010000015.1"/>
</dbReference>
<keyword evidence="3" id="KW-1185">Reference proteome</keyword>
<protein>
    <submittedName>
        <fullName evidence="2">CotH kinase family protein</fullName>
    </submittedName>
</protein>
<evidence type="ECO:0000313" key="2">
    <source>
        <dbReference type="EMBL" id="MFB9325900.1"/>
    </source>
</evidence>
<dbReference type="PANTHER" id="PTHR40050:SF1">
    <property type="entry name" value="INNER SPORE COAT PROTEIN H"/>
    <property type="match status" value="1"/>
</dbReference>
<keyword evidence="1" id="KW-0732">Signal</keyword>
<organism evidence="2 3">
    <name type="scientific">Paenibacillus aurantiacus</name>
    <dbReference type="NCBI Taxonomy" id="1936118"/>
    <lineage>
        <taxon>Bacteria</taxon>
        <taxon>Bacillati</taxon>
        <taxon>Bacillota</taxon>
        <taxon>Bacilli</taxon>
        <taxon>Bacillales</taxon>
        <taxon>Paenibacillaceae</taxon>
        <taxon>Paenibacillus</taxon>
    </lineage>
</organism>
<accession>A0ABV5KL04</accession>
<keyword evidence="2" id="KW-0418">Kinase</keyword>